<gene>
    <name evidence="2" type="ORF">Tci_013310</name>
</gene>
<proteinExistence type="predicted"/>
<feature type="non-terminal residue" evidence="2">
    <location>
        <position position="1"/>
    </location>
</feature>
<reference evidence="2" key="1">
    <citation type="journal article" date="2019" name="Sci. Rep.">
        <title>Draft genome of Tanacetum cinerariifolium, the natural source of mosquito coil.</title>
        <authorList>
            <person name="Yamashiro T."/>
            <person name="Shiraishi A."/>
            <person name="Satake H."/>
            <person name="Nakayama K."/>
        </authorList>
    </citation>
    <scope>NUCLEOTIDE SEQUENCE</scope>
</reference>
<evidence type="ECO:0000256" key="1">
    <source>
        <dbReference type="SAM" id="MobiDB-lite"/>
    </source>
</evidence>
<name>A0A6L2JXS0_TANCI</name>
<sequence length="206" mass="22672">EWVSDSEDESETTAPQIAPSFVQTSEHVKPFGHFDQPVEAPILAATPKPTSPKTNCSSTRKNRKTCFVCRSVDHLIKDCNFHAKPKPQPTPRNYAHRGHTKQNASFPQKHVQKHMAPTAVLTRSKIQPSGEYHAVPSPITGNFMPPKPDLTSNSPPKVTAAKALVVSVAQGMKGKWNNIDAAQPKLMLLVYMVTTAEVNREVTTDN</sequence>
<protein>
    <submittedName>
        <fullName evidence="2">Uncharacterized protein</fullName>
    </submittedName>
</protein>
<dbReference type="EMBL" id="BKCJ010001423">
    <property type="protein sequence ID" value="GEU41332.1"/>
    <property type="molecule type" value="Genomic_DNA"/>
</dbReference>
<dbReference type="AlphaFoldDB" id="A0A6L2JXS0"/>
<comment type="caution">
    <text evidence="2">The sequence shown here is derived from an EMBL/GenBank/DDBJ whole genome shotgun (WGS) entry which is preliminary data.</text>
</comment>
<feature type="compositionally biased region" description="Acidic residues" evidence="1">
    <location>
        <begin position="1"/>
        <end position="11"/>
    </location>
</feature>
<evidence type="ECO:0000313" key="2">
    <source>
        <dbReference type="EMBL" id="GEU41332.1"/>
    </source>
</evidence>
<feature type="region of interest" description="Disordered" evidence="1">
    <location>
        <begin position="1"/>
        <end position="26"/>
    </location>
</feature>
<organism evidence="2">
    <name type="scientific">Tanacetum cinerariifolium</name>
    <name type="common">Dalmatian daisy</name>
    <name type="synonym">Chrysanthemum cinerariifolium</name>
    <dbReference type="NCBI Taxonomy" id="118510"/>
    <lineage>
        <taxon>Eukaryota</taxon>
        <taxon>Viridiplantae</taxon>
        <taxon>Streptophyta</taxon>
        <taxon>Embryophyta</taxon>
        <taxon>Tracheophyta</taxon>
        <taxon>Spermatophyta</taxon>
        <taxon>Magnoliopsida</taxon>
        <taxon>eudicotyledons</taxon>
        <taxon>Gunneridae</taxon>
        <taxon>Pentapetalae</taxon>
        <taxon>asterids</taxon>
        <taxon>campanulids</taxon>
        <taxon>Asterales</taxon>
        <taxon>Asteraceae</taxon>
        <taxon>Asteroideae</taxon>
        <taxon>Anthemideae</taxon>
        <taxon>Anthemidinae</taxon>
        <taxon>Tanacetum</taxon>
    </lineage>
</organism>
<accession>A0A6L2JXS0</accession>